<comment type="caution">
    <text evidence="3">The sequence shown here is derived from an EMBL/GenBank/DDBJ whole genome shotgun (WGS) entry which is preliminary data.</text>
</comment>
<protein>
    <recommendedName>
        <fullName evidence="4">Blue (type 1) copper domain-containing protein</fullName>
    </recommendedName>
</protein>
<gene>
    <name evidence="3" type="ORF">JR316_003201</name>
</gene>
<evidence type="ECO:0000256" key="1">
    <source>
        <dbReference type="SAM" id="MobiDB-lite"/>
    </source>
</evidence>
<dbReference type="AlphaFoldDB" id="A0A8H7Y4R2"/>
<keyword evidence="2" id="KW-0732">Signal</keyword>
<proteinExistence type="predicted"/>
<feature type="compositionally biased region" description="Low complexity" evidence="1">
    <location>
        <begin position="28"/>
        <end position="45"/>
    </location>
</feature>
<dbReference type="PANTHER" id="PTHR34883">
    <property type="entry name" value="SERINE-RICH PROTEIN, PUTATIVE-RELATED-RELATED"/>
    <property type="match status" value="1"/>
</dbReference>
<organism evidence="3">
    <name type="scientific">Psilocybe cubensis</name>
    <name type="common">Psychedelic mushroom</name>
    <name type="synonym">Stropharia cubensis</name>
    <dbReference type="NCBI Taxonomy" id="181762"/>
    <lineage>
        <taxon>Eukaryota</taxon>
        <taxon>Fungi</taxon>
        <taxon>Dikarya</taxon>
        <taxon>Basidiomycota</taxon>
        <taxon>Agaricomycotina</taxon>
        <taxon>Agaricomycetes</taxon>
        <taxon>Agaricomycetidae</taxon>
        <taxon>Agaricales</taxon>
        <taxon>Agaricineae</taxon>
        <taxon>Strophariaceae</taxon>
        <taxon>Psilocybe</taxon>
    </lineage>
</organism>
<evidence type="ECO:0000313" key="3">
    <source>
        <dbReference type="EMBL" id="KAG5171118.1"/>
    </source>
</evidence>
<name>A0A8H7Y4R2_PSICU</name>
<dbReference type="InterPro" id="IPR008972">
    <property type="entry name" value="Cupredoxin"/>
</dbReference>
<dbReference type="EMBL" id="JAFIQS010000003">
    <property type="protein sequence ID" value="KAG5171118.1"/>
    <property type="molecule type" value="Genomic_DNA"/>
</dbReference>
<dbReference type="CDD" id="cd00920">
    <property type="entry name" value="Cupredoxin"/>
    <property type="match status" value="1"/>
</dbReference>
<dbReference type="PANTHER" id="PTHR34883:SF15">
    <property type="entry name" value="EXTRACELLULAR SERINE-RICH PROTEIN"/>
    <property type="match status" value="1"/>
</dbReference>
<dbReference type="InterPro" id="IPR052953">
    <property type="entry name" value="Ser-rich/MCO-related"/>
</dbReference>
<evidence type="ECO:0008006" key="4">
    <source>
        <dbReference type="Google" id="ProtNLM"/>
    </source>
</evidence>
<feature type="region of interest" description="Disordered" evidence="1">
    <location>
        <begin position="27"/>
        <end position="46"/>
    </location>
</feature>
<dbReference type="SUPFAM" id="SSF49503">
    <property type="entry name" value="Cupredoxins"/>
    <property type="match status" value="1"/>
</dbReference>
<feature type="chain" id="PRO_5034749070" description="Blue (type 1) copper domain-containing protein" evidence="2">
    <location>
        <begin position="18"/>
        <end position="228"/>
    </location>
</feature>
<sequence>MFTKSAVLLALPVFAAAQYGYAPPSNPGPTTSAAASVPSAPPSSGNQINVDVAPNGSLVYNPSNITATPGTQITFYFPGGPLAHSVTQSSFQNPCTYLQANGSAAAGFDSGLVTASTFTINVTDSSPVWFHCKQITHCGTGMVGSINAPATGNTFDAFVQAAKALGSNAPTDDATAVVTGGLHAVASATPSSDVGTSPGGSGGNSSSASKVAVSGFALLSAVIGAMMV</sequence>
<reference evidence="3" key="1">
    <citation type="submission" date="2021-02" db="EMBL/GenBank/DDBJ databases">
        <title>Psilocybe cubensis genome.</title>
        <authorList>
            <person name="Mckernan K.J."/>
            <person name="Crawford S."/>
            <person name="Trippe A."/>
            <person name="Kane L.T."/>
            <person name="Mclaughlin S."/>
        </authorList>
    </citation>
    <scope>NUCLEOTIDE SEQUENCE [LARGE SCALE GENOMIC DNA]</scope>
    <source>
        <strain evidence="3">MGC-MH-2018</strain>
    </source>
</reference>
<feature type="signal peptide" evidence="2">
    <location>
        <begin position="1"/>
        <end position="17"/>
    </location>
</feature>
<dbReference type="Gene3D" id="2.60.40.420">
    <property type="entry name" value="Cupredoxins - blue copper proteins"/>
    <property type="match status" value="1"/>
</dbReference>
<dbReference type="OrthoDB" id="1921208at2759"/>
<evidence type="ECO:0000256" key="2">
    <source>
        <dbReference type="SAM" id="SignalP"/>
    </source>
</evidence>
<accession>A0A8H7Y4R2</accession>